<accession>A0A433X851</accession>
<evidence type="ECO:0000313" key="3">
    <source>
        <dbReference type="Proteomes" id="UP000281547"/>
    </source>
</evidence>
<dbReference type="OrthoDB" id="9798754at2"/>
<dbReference type="CDD" id="cd01038">
    <property type="entry name" value="Endonuclease_DUF559"/>
    <property type="match status" value="1"/>
</dbReference>
<dbReference type="InterPro" id="IPR007569">
    <property type="entry name" value="DUF559"/>
</dbReference>
<reference evidence="2 3" key="1">
    <citation type="journal article" date="2016" name="Int. J. Syst. Evol. Microbiol.">
        <title>Arsenicitalea aurantiaca gen. nov., sp. nov., a new member of the family Hyphomicrobiaceae, isolated from high-arsenic sediment.</title>
        <authorList>
            <person name="Mu Y."/>
            <person name="Zhou L."/>
            <person name="Zeng X.C."/>
            <person name="Liu L."/>
            <person name="Pan Y."/>
            <person name="Chen X."/>
            <person name="Wang J."/>
            <person name="Li S."/>
            <person name="Li W.J."/>
            <person name="Wang Y."/>
        </authorList>
    </citation>
    <scope>NUCLEOTIDE SEQUENCE [LARGE SCALE GENOMIC DNA]</scope>
    <source>
        <strain evidence="2 3">42-50</strain>
    </source>
</reference>
<evidence type="ECO:0000259" key="1">
    <source>
        <dbReference type="Pfam" id="PF04480"/>
    </source>
</evidence>
<gene>
    <name evidence="2" type="ORF">EMQ25_13215</name>
</gene>
<proteinExistence type="predicted"/>
<name>A0A433X851_9HYPH</name>
<dbReference type="GO" id="GO:0004519">
    <property type="term" value="F:endonuclease activity"/>
    <property type="evidence" value="ECO:0007669"/>
    <property type="project" value="UniProtKB-KW"/>
</dbReference>
<sequence length="116" mass="13631">MSDRISFARGLRREQTPAERRFWRIVQPWRAQGWHFRRQSPVGPYVADFRCTRAGLIVEIDGDDHYFADGRARDLVRTAYLERRGYRVLRFSNLEVMENAEGVFEVMRKVLGEPGG</sequence>
<dbReference type="PANTHER" id="PTHR38590">
    <property type="entry name" value="BLL0828 PROTEIN"/>
    <property type="match status" value="1"/>
</dbReference>
<keyword evidence="2" id="KW-0540">Nuclease</keyword>
<dbReference type="InterPro" id="IPR047216">
    <property type="entry name" value="Endonuclease_DUF559_bact"/>
</dbReference>
<evidence type="ECO:0000313" key="2">
    <source>
        <dbReference type="EMBL" id="RUT30267.1"/>
    </source>
</evidence>
<keyword evidence="2" id="KW-0378">Hydrolase</keyword>
<dbReference type="Proteomes" id="UP000281547">
    <property type="component" value="Unassembled WGS sequence"/>
</dbReference>
<dbReference type="Pfam" id="PF04480">
    <property type="entry name" value="DUF559"/>
    <property type="match status" value="1"/>
</dbReference>
<feature type="domain" description="DUF559" evidence="1">
    <location>
        <begin position="5"/>
        <end position="110"/>
    </location>
</feature>
<dbReference type="PANTHER" id="PTHR38590:SF1">
    <property type="entry name" value="BLL0828 PROTEIN"/>
    <property type="match status" value="1"/>
</dbReference>
<comment type="caution">
    <text evidence="2">The sequence shown here is derived from an EMBL/GenBank/DDBJ whole genome shotgun (WGS) entry which is preliminary data.</text>
</comment>
<dbReference type="Gene3D" id="3.40.960.10">
    <property type="entry name" value="VSR Endonuclease"/>
    <property type="match status" value="1"/>
</dbReference>
<organism evidence="2 3">
    <name type="scientific">Arsenicitalea aurantiaca</name>
    <dbReference type="NCBI Taxonomy" id="1783274"/>
    <lineage>
        <taxon>Bacteria</taxon>
        <taxon>Pseudomonadati</taxon>
        <taxon>Pseudomonadota</taxon>
        <taxon>Alphaproteobacteria</taxon>
        <taxon>Hyphomicrobiales</taxon>
        <taxon>Devosiaceae</taxon>
        <taxon>Arsenicitalea</taxon>
    </lineage>
</organism>
<dbReference type="EMBL" id="RZNJ01000004">
    <property type="protein sequence ID" value="RUT30267.1"/>
    <property type="molecule type" value="Genomic_DNA"/>
</dbReference>
<dbReference type="SUPFAM" id="SSF52980">
    <property type="entry name" value="Restriction endonuclease-like"/>
    <property type="match status" value="1"/>
</dbReference>
<keyword evidence="3" id="KW-1185">Reference proteome</keyword>
<dbReference type="InterPro" id="IPR011335">
    <property type="entry name" value="Restrct_endonuc-II-like"/>
</dbReference>
<dbReference type="AlphaFoldDB" id="A0A433X851"/>
<protein>
    <submittedName>
        <fullName evidence="2">Endonuclease domain-containing protein</fullName>
    </submittedName>
</protein>
<keyword evidence="2" id="KW-0255">Endonuclease</keyword>